<feature type="transmembrane region" description="Helical" evidence="6">
    <location>
        <begin position="7"/>
        <end position="26"/>
    </location>
</feature>
<evidence type="ECO:0000256" key="5">
    <source>
        <dbReference type="ARBA" id="ARBA00023136"/>
    </source>
</evidence>
<dbReference type="PANTHER" id="PTHR33931">
    <property type="entry name" value="HOLIN-LIKE PROTEIN CIDA-RELATED"/>
    <property type="match status" value="1"/>
</dbReference>
<keyword evidence="3 6" id="KW-0812">Transmembrane</keyword>
<dbReference type="EMBL" id="QVOD01000022">
    <property type="protein sequence ID" value="RFT65751.1"/>
    <property type="molecule type" value="Genomic_DNA"/>
</dbReference>
<reference evidence="8 10" key="2">
    <citation type="submission" date="2018-08" db="EMBL/GenBank/DDBJ databases">
        <title>Bacillus clarus sp. nov. strain PS00077A.</title>
        <authorList>
            <person name="Mendez Acevedo M."/>
            <person name="Carroll L."/>
            <person name="Mukherjee M."/>
            <person name="Wiedmann M."/>
            <person name="Kovac J."/>
        </authorList>
    </citation>
    <scope>NUCLEOTIDE SEQUENCE [LARGE SCALE GENOMIC DNA]</scope>
    <source>
        <strain evidence="8 10">PS00077A</strain>
    </source>
</reference>
<dbReference type="Proteomes" id="UP000029389">
    <property type="component" value="Unassembled WGS sequence"/>
</dbReference>
<evidence type="ECO:0000313" key="8">
    <source>
        <dbReference type="EMBL" id="RFT65751.1"/>
    </source>
</evidence>
<feature type="transmembrane region" description="Helical" evidence="6">
    <location>
        <begin position="32"/>
        <end position="53"/>
    </location>
</feature>
<dbReference type="STRING" id="1405.B7492_29115"/>
<protein>
    <submittedName>
        <fullName evidence="8">Antiholin-like protein LrgA</fullName>
    </submittedName>
    <submittedName>
        <fullName evidence="7">LrgA family protein</fullName>
    </submittedName>
</protein>
<evidence type="ECO:0000256" key="4">
    <source>
        <dbReference type="ARBA" id="ARBA00022989"/>
    </source>
</evidence>
<evidence type="ECO:0000256" key="2">
    <source>
        <dbReference type="ARBA" id="ARBA00022475"/>
    </source>
</evidence>
<evidence type="ECO:0000313" key="9">
    <source>
        <dbReference type="Proteomes" id="UP000029389"/>
    </source>
</evidence>
<feature type="transmembrane region" description="Helical" evidence="6">
    <location>
        <begin position="65"/>
        <end position="84"/>
    </location>
</feature>
<reference evidence="7 9" key="1">
    <citation type="submission" date="2014-04" db="EMBL/GenBank/DDBJ databases">
        <authorList>
            <person name="Bishop-Lilly K.A."/>
            <person name="Broomall S.M."/>
            <person name="Chain P.S."/>
            <person name="Chertkov O."/>
            <person name="Coyne S.R."/>
            <person name="Daligault H.E."/>
            <person name="Davenport K.W."/>
            <person name="Erkkila T."/>
            <person name="Frey K.G."/>
            <person name="Gibbons H.S."/>
            <person name="Gu W."/>
            <person name="Jaissle J."/>
            <person name="Johnson S.L."/>
            <person name="Koroleva G.I."/>
            <person name="Ladner J.T."/>
            <person name="Lo C.-C."/>
            <person name="Minogue T.D."/>
            <person name="Munk C."/>
            <person name="Palacios G.F."/>
            <person name="Redden C.L."/>
            <person name="Rosenzweig C.N."/>
            <person name="Scholz M.B."/>
            <person name="Teshima H."/>
            <person name="Xu Y."/>
        </authorList>
    </citation>
    <scope>NUCLEOTIDE SEQUENCE [LARGE SCALE GENOMIC DNA]</scope>
    <source>
        <strain evidence="7 9">BHP</strain>
    </source>
</reference>
<comment type="subcellular location">
    <subcellularLocation>
        <location evidence="1">Cell membrane</location>
        <topology evidence="1">Multi-pass membrane protein</topology>
    </subcellularLocation>
</comment>
<dbReference type="EMBL" id="JMQC01000008">
    <property type="protein sequence ID" value="KFN02763.1"/>
    <property type="molecule type" value="Genomic_DNA"/>
</dbReference>
<gene>
    <name evidence="8" type="primary">lrgA</name>
    <name evidence="8" type="ORF">D0U04_17810</name>
    <name evidence="7" type="ORF">DJ93_2420</name>
</gene>
<evidence type="ECO:0000256" key="6">
    <source>
        <dbReference type="SAM" id="Phobius"/>
    </source>
</evidence>
<dbReference type="Proteomes" id="UP000264294">
    <property type="component" value="Unassembled WGS sequence"/>
</dbReference>
<sequence length="143" mass="15423">MSTKKVYGFLSQAFVFSAIMFVSHIIATHLPIPMPSSVIGLVILFSLLCLKVIKLEQVESLGTALTGIIGFLFVPSGISVINSLGVMGQYFVQIITVIVVATIILLAVTGLFAQFILGKEDKETEDTKQLDVVNKGRKHGKVA</sequence>
<name>A0A090YXB6_9BACI</name>
<proteinExistence type="predicted"/>
<evidence type="ECO:0000256" key="1">
    <source>
        <dbReference type="ARBA" id="ARBA00004651"/>
    </source>
</evidence>
<dbReference type="InterPro" id="IPR005538">
    <property type="entry name" value="LrgA/CidA"/>
</dbReference>
<keyword evidence="5 6" id="KW-0472">Membrane</keyword>
<dbReference type="eggNOG" id="COG1380">
    <property type="taxonomic scope" value="Bacteria"/>
</dbReference>
<dbReference type="PANTHER" id="PTHR33931:SF4">
    <property type="entry name" value="ANTIHOLIN-LIKE PROTEIN LRGA"/>
    <property type="match status" value="1"/>
</dbReference>
<dbReference type="RefSeq" id="WP_042981193.1">
    <property type="nucleotide sequence ID" value="NZ_JMQC01000008.1"/>
</dbReference>
<dbReference type="NCBIfam" id="NF003155">
    <property type="entry name" value="PRK04125.1"/>
    <property type="match status" value="1"/>
</dbReference>
<keyword evidence="2" id="KW-1003">Cell membrane</keyword>
<keyword evidence="4 6" id="KW-1133">Transmembrane helix</keyword>
<dbReference type="PATRIC" id="fig|1405.8.peg.2610"/>
<keyword evidence="10" id="KW-1185">Reference proteome</keyword>
<dbReference type="Pfam" id="PF03788">
    <property type="entry name" value="LrgA"/>
    <property type="match status" value="1"/>
</dbReference>
<evidence type="ECO:0000313" key="7">
    <source>
        <dbReference type="EMBL" id="KFN02763.1"/>
    </source>
</evidence>
<dbReference type="AlphaFoldDB" id="A0A090YXB6"/>
<feature type="transmembrane region" description="Helical" evidence="6">
    <location>
        <begin position="90"/>
        <end position="113"/>
    </location>
</feature>
<comment type="caution">
    <text evidence="7">The sequence shown here is derived from an EMBL/GenBank/DDBJ whole genome shotgun (WGS) entry which is preliminary data.</text>
</comment>
<evidence type="ECO:0000313" key="10">
    <source>
        <dbReference type="Proteomes" id="UP000264294"/>
    </source>
</evidence>
<evidence type="ECO:0000256" key="3">
    <source>
        <dbReference type="ARBA" id="ARBA00022692"/>
    </source>
</evidence>
<accession>A0A090YXB6</accession>
<dbReference type="GO" id="GO:0005886">
    <property type="term" value="C:plasma membrane"/>
    <property type="evidence" value="ECO:0007669"/>
    <property type="project" value="UniProtKB-SubCell"/>
</dbReference>
<organism evidence="7 9">
    <name type="scientific">Bacillus clarus</name>
    <dbReference type="NCBI Taxonomy" id="2338372"/>
    <lineage>
        <taxon>Bacteria</taxon>
        <taxon>Bacillati</taxon>
        <taxon>Bacillota</taxon>
        <taxon>Bacilli</taxon>
        <taxon>Bacillales</taxon>
        <taxon>Bacillaceae</taxon>
        <taxon>Bacillus</taxon>
        <taxon>Bacillus cereus group</taxon>
    </lineage>
</organism>